<name>A0A8W8MP03_MAGGI</name>
<accession>A0A8W8MP03</accession>
<evidence type="ECO:0000313" key="2">
    <source>
        <dbReference type="Proteomes" id="UP000005408"/>
    </source>
</evidence>
<evidence type="ECO:0000313" key="1">
    <source>
        <dbReference type="EnsemblMetazoa" id="G34437.1:cds"/>
    </source>
</evidence>
<reference evidence="1" key="1">
    <citation type="submission" date="2022-08" db="UniProtKB">
        <authorList>
            <consortium name="EnsemblMetazoa"/>
        </authorList>
    </citation>
    <scope>IDENTIFICATION</scope>
    <source>
        <strain evidence="1">05x7-T-G4-1.051#20</strain>
    </source>
</reference>
<dbReference type="EnsemblMetazoa" id="G34437.1">
    <property type="protein sequence ID" value="G34437.1:cds"/>
    <property type="gene ID" value="G34437"/>
</dbReference>
<keyword evidence="2" id="KW-1185">Reference proteome</keyword>
<protein>
    <submittedName>
        <fullName evidence="1">Uncharacterized protein</fullName>
    </submittedName>
</protein>
<dbReference type="Proteomes" id="UP000005408">
    <property type="component" value="Unassembled WGS sequence"/>
</dbReference>
<sequence>MADSIFTLSSSLILKVNKKIKPIVSNRLYRFNSKKTWNDVFDEVADPDEIGMRKTDEVVVNVSDKSGLQTFEPDMSESIEVVQEFDNKLKFATFTVNRYNLESDEEQEENINVNKEKSYLDVLMSNARHLSCTKTPIRINEENYRFTGHVLQGKVFVKLQLNCQSPIEFSYYSSGIKGKLDLCCYCKAEGVQQDKELKNNSELSYQCVKLVLIITNPY</sequence>
<proteinExistence type="predicted"/>
<organism evidence="1 2">
    <name type="scientific">Magallana gigas</name>
    <name type="common">Pacific oyster</name>
    <name type="synonym">Crassostrea gigas</name>
    <dbReference type="NCBI Taxonomy" id="29159"/>
    <lineage>
        <taxon>Eukaryota</taxon>
        <taxon>Metazoa</taxon>
        <taxon>Spiralia</taxon>
        <taxon>Lophotrochozoa</taxon>
        <taxon>Mollusca</taxon>
        <taxon>Bivalvia</taxon>
        <taxon>Autobranchia</taxon>
        <taxon>Pteriomorphia</taxon>
        <taxon>Ostreida</taxon>
        <taxon>Ostreoidea</taxon>
        <taxon>Ostreidae</taxon>
        <taxon>Magallana</taxon>
    </lineage>
</organism>
<dbReference type="AlphaFoldDB" id="A0A8W8MP03"/>